<keyword evidence="3" id="KW-1185">Reference proteome</keyword>
<protein>
    <submittedName>
        <fullName evidence="2">Uncharacterized protein</fullName>
    </submittedName>
</protein>
<evidence type="ECO:0000313" key="3">
    <source>
        <dbReference type="Proteomes" id="UP000735302"/>
    </source>
</evidence>
<proteinExistence type="predicted"/>
<comment type="caution">
    <text evidence="2">The sequence shown here is derived from an EMBL/GenBank/DDBJ whole genome shotgun (WGS) entry which is preliminary data.</text>
</comment>
<feature type="region of interest" description="Disordered" evidence="1">
    <location>
        <begin position="1"/>
        <end position="20"/>
    </location>
</feature>
<name>A0AAV3YD74_9GAST</name>
<evidence type="ECO:0000313" key="2">
    <source>
        <dbReference type="EMBL" id="GFN80107.1"/>
    </source>
</evidence>
<dbReference type="Proteomes" id="UP000735302">
    <property type="component" value="Unassembled WGS sequence"/>
</dbReference>
<dbReference type="EMBL" id="BLXT01000801">
    <property type="protein sequence ID" value="GFN80107.1"/>
    <property type="molecule type" value="Genomic_DNA"/>
</dbReference>
<feature type="compositionally biased region" description="Polar residues" evidence="1">
    <location>
        <begin position="8"/>
        <end position="17"/>
    </location>
</feature>
<reference evidence="2 3" key="1">
    <citation type="journal article" date="2021" name="Elife">
        <title>Chloroplast acquisition without the gene transfer in kleptoplastic sea slugs, Plakobranchus ocellatus.</title>
        <authorList>
            <person name="Maeda T."/>
            <person name="Takahashi S."/>
            <person name="Yoshida T."/>
            <person name="Shimamura S."/>
            <person name="Takaki Y."/>
            <person name="Nagai Y."/>
            <person name="Toyoda A."/>
            <person name="Suzuki Y."/>
            <person name="Arimoto A."/>
            <person name="Ishii H."/>
            <person name="Satoh N."/>
            <person name="Nishiyama T."/>
            <person name="Hasebe M."/>
            <person name="Maruyama T."/>
            <person name="Minagawa J."/>
            <person name="Obokata J."/>
            <person name="Shigenobu S."/>
        </authorList>
    </citation>
    <scope>NUCLEOTIDE SEQUENCE [LARGE SCALE GENOMIC DNA]</scope>
</reference>
<dbReference type="AlphaFoldDB" id="A0AAV3YD74"/>
<organism evidence="2 3">
    <name type="scientific">Plakobranchus ocellatus</name>
    <dbReference type="NCBI Taxonomy" id="259542"/>
    <lineage>
        <taxon>Eukaryota</taxon>
        <taxon>Metazoa</taxon>
        <taxon>Spiralia</taxon>
        <taxon>Lophotrochozoa</taxon>
        <taxon>Mollusca</taxon>
        <taxon>Gastropoda</taxon>
        <taxon>Heterobranchia</taxon>
        <taxon>Euthyneura</taxon>
        <taxon>Panpulmonata</taxon>
        <taxon>Sacoglossa</taxon>
        <taxon>Placobranchoidea</taxon>
        <taxon>Plakobranchidae</taxon>
        <taxon>Plakobranchus</taxon>
    </lineage>
</organism>
<gene>
    <name evidence="2" type="ORF">PoB_000661300</name>
</gene>
<sequence>MKTLLLSPRSQISSSAVESEGGKKKAKIAETFLEINRLHGKSTFAKLFFSMNTKTQINQATTELVPKIRINVRAATKTNRHSDSKTNHEIKLERRLVEPLGNDDDWNMTFSRVYHDRCKILCHLLTNCIFHIAYLKRINP</sequence>
<evidence type="ECO:0000256" key="1">
    <source>
        <dbReference type="SAM" id="MobiDB-lite"/>
    </source>
</evidence>
<accession>A0AAV3YD74</accession>